<dbReference type="CDD" id="cd09597">
    <property type="entry name" value="M4_TLP"/>
    <property type="match status" value="1"/>
</dbReference>
<dbReference type="InterPro" id="IPR052759">
    <property type="entry name" value="Metalloprotease_M4"/>
</dbReference>
<dbReference type="GO" id="GO:0005576">
    <property type="term" value="C:extracellular region"/>
    <property type="evidence" value="ECO:0007669"/>
    <property type="project" value="UniProtKB-SubCell"/>
</dbReference>
<dbReference type="InterPro" id="IPR023612">
    <property type="entry name" value="Peptidase_M4"/>
</dbReference>
<gene>
    <name evidence="11" type="ORF">BAU07_18410</name>
</gene>
<reference evidence="11 12" key="1">
    <citation type="submission" date="2016-06" db="EMBL/GenBank/DDBJ databases">
        <title>Complete genome sequences of Bordetella bronchialis and Bordetella flabilis.</title>
        <authorList>
            <person name="LiPuma J.J."/>
            <person name="Spilker T."/>
        </authorList>
    </citation>
    <scope>NUCLEOTIDE SEQUENCE [LARGE SCALE GENOMIC DNA]</scope>
    <source>
        <strain evidence="11 12">AU10664</strain>
    </source>
</reference>
<dbReference type="Proteomes" id="UP000091926">
    <property type="component" value="Chromosome"/>
</dbReference>
<evidence type="ECO:0000256" key="6">
    <source>
        <dbReference type="ARBA" id="ARBA00023049"/>
    </source>
</evidence>
<comment type="subcellular location">
    <subcellularLocation>
        <location evidence="8">Secreted</location>
    </subcellularLocation>
</comment>
<dbReference type="InterPro" id="IPR027268">
    <property type="entry name" value="Peptidase_M4/M1_CTD_sf"/>
</dbReference>
<keyword evidence="6 8" id="KW-0482">Metalloprotease</keyword>
<dbReference type="PANTHER" id="PTHR43579:SF1">
    <property type="entry name" value="NEUTRAL METALLOPROTEINASE"/>
    <property type="match status" value="1"/>
</dbReference>
<keyword evidence="4 8" id="KW-0378">Hydrolase</keyword>
<name>A0A193GG89_9BORD</name>
<dbReference type="EC" id="3.4.24.-" evidence="8"/>
<comment type="cofactor">
    <cofactor evidence="8">
        <name>Zn(2+)</name>
        <dbReference type="ChEBI" id="CHEBI:29105"/>
    </cofactor>
</comment>
<evidence type="ECO:0000256" key="2">
    <source>
        <dbReference type="ARBA" id="ARBA00022670"/>
    </source>
</evidence>
<keyword evidence="8" id="KW-0964">Secreted</keyword>
<dbReference type="GO" id="GO:0046872">
    <property type="term" value="F:metal ion binding"/>
    <property type="evidence" value="ECO:0007669"/>
    <property type="project" value="UniProtKB-UniRule"/>
</dbReference>
<evidence type="ECO:0000256" key="5">
    <source>
        <dbReference type="ARBA" id="ARBA00022833"/>
    </source>
</evidence>
<feature type="active site" description="Proton donor" evidence="7">
    <location>
        <position position="273"/>
    </location>
</feature>
<comment type="similarity">
    <text evidence="1 8">Belongs to the peptidase M4 family.</text>
</comment>
<dbReference type="Gene3D" id="1.10.390.10">
    <property type="entry name" value="Neutral Protease Domain 2"/>
    <property type="match status" value="1"/>
</dbReference>
<dbReference type="Pfam" id="PF01447">
    <property type="entry name" value="Peptidase_M4"/>
    <property type="match status" value="1"/>
</dbReference>
<dbReference type="OrthoDB" id="5378341at2"/>
<evidence type="ECO:0000256" key="3">
    <source>
        <dbReference type="ARBA" id="ARBA00022723"/>
    </source>
</evidence>
<dbReference type="STRING" id="463014.BAU07_18410"/>
<dbReference type="InterPro" id="IPR013856">
    <property type="entry name" value="Peptidase_M4_domain"/>
</dbReference>
<evidence type="ECO:0000259" key="10">
    <source>
        <dbReference type="Pfam" id="PF02868"/>
    </source>
</evidence>
<feature type="active site" evidence="7">
    <location>
        <position position="172"/>
    </location>
</feature>
<protein>
    <recommendedName>
        <fullName evidence="8">Neutral metalloproteinase</fullName>
        <ecNumber evidence="8">3.4.24.-</ecNumber>
    </recommendedName>
</protein>
<comment type="function">
    <text evidence="8">Extracellular zinc metalloprotease.</text>
</comment>
<evidence type="ECO:0000256" key="7">
    <source>
        <dbReference type="PIRSR" id="PIRSR623612-1"/>
    </source>
</evidence>
<evidence type="ECO:0000256" key="4">
    <source>
        <dbReference type="ARBA" id="ARBA00022801"/>
    </source>
</evidence>
<keyword evidence="12" id="KW-1185">Reference proteome</keyword>
<evidence type="ECO:0000259" key="9">
    <source>
        <dbReference type="Pfam" id="PF01447"/>
    </source>
</evidence>
<dbReference type="EMBL" id="CP016172">
    <property type="protein sequence ID" value="ANN78830.1"/>
    <property type="molecule type" value="Genomic_DNA"/>
</dbReference>
<organism evidence="11 12">
    <name type="scientific">Bordetella flabilis</name>
    <dbReference type="NCBI Taxonomy" id="463014"/>
    <lineage>
        <taxon>Bacteria</taxon>
        <taxon>Pseudomonadati</taxon>
        <taxon>Pseudomonadota</taxon>
        <taxon>Betaproteobacteria</taxon>
        <taxon>Burkholderiales</taxon>
        <taxon>Alcaligenaceae</taxon>
        <taxon>Bordetella</taxon>
    </lineage>
</organism>
<keyword evidence="5 8" id="KW-0862">Zinc</keyword>
<dbReference type="PRINTS" id="PR00730">
    <property type="entry name" value="THERMOLYSIN"/>
</dbReference>
<dbReference type="GO" id="GO:0004222">
    <property type="term" value="F:metalloendopeptidase activity"/>
    <property type="evidence" value="ECO:0007669"/>
    <property type="project" value="UniProtKB-UniRule"/>
</dbReference>
<evidence type="ECO:0000256" key="1">
    <source>
        <dbReference type="ARBA" id="ARBA00009388"/>
    </source>
</evidence>
<dbReference type="Pfam" id="PF02868">
    <property type="entry name" value="Peptidase_M4_C"/>
    <property type="match status" value="1"/>
</dbReference>
<dbReference type="RefSeq" id="WP_066660596.1">
    <property type="nucleotide sequence ID" value="NZ_CBCSCL010000035.1"/>
</dbReference>
<evidence type="ECO:0000313" key="11">
    <source>
        <dbReference type="EMBL" id="ANN78830.1"/>
    </source>
</evidence>
<proteinExistence type="inferred from homology"/>
<dbReference type="GO" id="GO:0006508">
    <property type="term" value="P:proteolysis"/>
    <property type="evidence" value="ECO:0007669"/>
    <property type="project" value="UniProtKB-KW"/>
</dbReference>
<keyword evidence="2 8" id="KW-0645">Protease</keyword>
<dbReference type="AlphaFoldDB" id="A0A193GG89"/>
<feature type="domain" description="Peptidase M4 C-terminal" evidence="10">
    <location>
        <begin position="182"/>
        <end position="348"/>
    </location>
</feature>
<dbReference type="KEGG" id="bfz:BAU07_18410"/>
<dbReference type="PANTHER" id="PTHR43579">
    <property type="match status" value="1"/>
</dbReference>
<feature type="domain" description="Peptidase M4" evidence="9">
    <location>
        <begin position="96"/>
        <end position="178"/>
    </location>
</feature>
<dbReference type="Gene3D" id="3.10.170.10">
    <property type="match status" value="1"/>
</dbReference>
<keyword evidence="3" id="KW-0479">Metal-binding</keyword>
<sequence>MLPSPRPCRPARALLPPYLLDRLIHLGSPHVRASAADTLGLDGAPGSLRQTAQARAFAAPALRPAQAAPRYVHTADRGTALPGKLVRAEGQPATGDDAADEAYAYLGATRALFAEVYGRNSIDGSGMALVGTVHYGVHYDNAFWNGEQMVFGDGDGEVFNRFTIAMEVVAHELAHGIIDHEAALVYQGQAGALNESISDVFGVMVKQYHLRQTAAQADWLVGVGLFTDAVQARALRSMAAPGTAYDDPVLGRDPQPDHMRDFVHTQDDNGGVHINSGIPNRAFYLAAQALGGHAWEAAGRVWYDALCDPSLSREADFPTFAGLTLRHAADAGNSAMEAVRDAWQTVGVVPS</sequence>
<dbReference type="InterPro" id="IPR001570">
    <property type="entry name" value="Peptidase_M4_C_domain"/>
</dbReference>
<dbReference type="SUPFAM" id="SSF55486">
    <property type="entry name" value="Metalloproteases ('zincins'), catalytic domain"/>
    <property type="match status" value="1"/>
</dbReference>
<evidence type="ECO:0000313" key="12">
    <source>
        <dbReference type="Proteomes" id="UP000091926"/>
    </source>
</evidence>
<evidence type="ECO:0000256" key="8">
    <source>
        <dbReference type="RuleBase" id="RU366073"/>
    </source>
</evidence>
<accession>A0A193GG89</accession>